<evidence type="ECO:0000256" key="8">
    <source>
        <dbReference type="SAM" id="Phobius"/>
    </source>
</evidence>
<keyword evidence="8" id="KW-0812">Transmembrane</keyword>
<dbReference type="GO" id="GO:0016705">
    <property type="term" value="F:oxidoreductase activity, acting on paired donors, with incorporation or reduction of molecular oxygen"/>
    <property type="evidence" value="ECO:0007669"/>
    <property type="project" value="InterPro"/>
</dbReference>
<dbReference type="Gene3D" id="1.10.630.10">
    <property type="entry name" value="Cytochrome P450"/>
    <property type="match status" value="1"/>
</dbReference>
<evidence type="ECO:0000256" key="7">
    <source>
        <dbReference type="ARBA" id="ARBA00023033"/>
    </source>
</evidence>
<sequence length="575" mass="65477">MLADALKAVWERYSNHLSHPDFAAIRHSSGLILLGSVGLAILAIVLRLFAASSTSDPGSLPLALEKQGARTFGFLSRMSFYLNCSDLYADAWHRFNKHGLPVLVPTLGARKEIFLPHSSLKWAISQPSRVLGMWDAFSEMFQLGHSLGDEKYMLDIWPHMLSRQVLTRELDDHLMDVHDELHYAMETRLGGDTQSWSERELLDTIRLIITQVGSRFTVGKTLCRNDEYLRLIMDTVDNVVTTAGALGFIPETIRPLFAKLICLPTFLKLRRLENRYYKAEFKTRLAALAAGDPDQPVDLLQKMLRFASKHRKEELATSQMTRRICMSSLAFVYLASFTTTNIVNKMMTSDAEHDTLSILRDEAERFLSENPDPRKLWTRSKTKDMIYADSVMRESLRLYTVPTRAVVRKVMVDGVVSDTGLPLPKGALISFVSQPMHTDPDRWDDPMRYDPFRFVRLRQMTDKSMFSDENHVRDAVSDDVSDNFNPNSFLSTSGLLVFGRGKNSCPGRLLMEIQLKMLISNLVRNYDIRLADHDSKTPRPAANSWVLEFIFPSSRTRFQFKRRTARVASVPAVKA</sequence>
<protein>
    <submittedName>
        <fullName evidence="9">Cytochrome P450</fullName>
    </submittedName>
</protein>
<dbReference type="EMBL" id="JAANYQ010000003">
    <property type="protein sequence ID" value="KAF4125493.1"/>
    <property type="molecule type" value="Genomic_DNA"/>
</dbReference>
<dbReference type="InterPro" id="IPR001128">
    <property type="entry name" value="Cyt_P450"/>
</dbReference>
<dbReference type="GO" id="GO:0005506">
    <property type="term" value="F:iron ion binding"/>
    <property type="evidence" value="ECO:0007669"/>
    <property type="project" value="InterPro"/>
</dbReference>
<dbReference type="GO" id="GO:0020037">
    <property type="term" value="F:heme binding"/>
    <property type="evidence" value="ECO:0007669"/>
    <property type="project" value="InterPro"/>
</dbReference>
<keyword evidence="4" id="KW-0479">Metal-binding</keyword>
<dbReference type="RefSeq" id="XP_035324145.1">
    <property type="nucleotide sequence ID" value="XM_035466308.1"/>
</dbReference>
<keyword evidence="6" id="KW-0408">Iron</keyword>
<keyword evidence="7" id="KW-0503">Monooxygenase</keyword>
<dbReference type="OrthoDB" id="1844152at2759"/>
<gene>
    <name evidence="9" type="ORF">GMORB2_4333</name>
</gene>
<organism evidence="9 10">
    <name type="scientific">Geosmithia morbida</name>
    <dbReference type="NCBI Taxonomy" id="1094350"/>
    <lineage>
        <taxon>Eukaryota</taxon>
        <taxon>Fungi</taxon>
        <taxon>Dikarya</taxon>
        <taxon>Ascomycota</taxon>
        <taxon>Pezizomycotina</taxon>
        <taxon>Sordariomycetes</taxon>
        <taxon>Hypocreomycetidae</taxon>
        <taxon>Hypocreales</taxon>
        <taxon>Bionectriaceae</taxon>
        <taxon>Geosmithia</taxon>
    </lineage>
</organism>
<comment type="caution">
    <text evidence="9">The sequence shown here is derived from an EMBL/GenBank/DDBJ whole genome shotgun (WGS) entry which is preliminary data.</text>
</comment>
<keyword evidence="10" id="KW-1185">Reference proteome</keyword>
<comment type="cofactor">
    <cofactor evidence="1">
        <name>heme</name>
        <dbReference type="ChEBI" id="CHEBI:30413"/>
    </cofactor>
</comment>
<dbReference type="CDD" id="cd11041">
    <property type="entry name" value="CYP503A1-like"/>
    <property type="match status" value="1"/>
</dbReference>
<keyword evidence="3" id="KW-0349">Heme</keyword>
<dbReference type="Proteomes" id="UP000749293">
    <property type="component" value="Unassembled WGS sequence"/>
</dbReference>
<evidence type="ECO:0000256" key="2">
    <source>
        <dbReference type="ARBA" id="ARBA00010617"/>
    </source>
</evidence>
<evidence type="ECO:0000256" key="1">
    <source>
        <dbReference type="ARBA" id="ARBA00001971"/>
    </source>
</evidence>
<keyword evidence="5" id="KW-0560">Oxidoreductase</keyword>
<dbReference type="GeneID" id="55970561"/>
<evidence type="ECO:0000256" key="4">
    <source>
        <dbReference type="ARBA" id="ARBA00022723"/>
    </source>
</evidence>
<evidence type="ECO:0000256" key="6">
    <source>
        <dbReference type="ARBA" id="ARBA00023004"/>
    </source>
</evidence>
<evidence type="ECO:0000313" key="9">
    <source>
        <dbReference type="EMBL" id="KAF4125493.1"/>
    </source>
</evidence>
<accession>A0A9P5D2V3</accession>
<keyword evidence="8" id="KW-1133">Transmembrane helix</keyword>
<evidence type="ECO:0000313" key="10">
    <source>
        <dbReference type="Proteomes" id="UP000749293"/>
    </source>
</evidence>
<reference evidence="9" key="1">
    <citation type="submission" date="2020-03" db="EMBL/GenBank/DDBJ databases">
        <title>Site-based positive gene gene selection in Geosmithia morbida across the United States reveals a broad range of putative effectors and factors for local host and environmental adapation.</title>
        <authorList>
            <person name="Onufrak A."/>
            <person name="Murdoch R.W."/>
            <person name="Gazis R."/>
            <person name="Huff M."/>
            <person name="Staton M."/>
            <person name="Klingeman W."/>
            <person name="Hadziabdic D."/>
        </authorList>
    </citation>
    <scope>NUCLEOTIDE SEQUENCE</scope>
    <source>
        <strain evidence="9">1262</strain>
    </source>
</reference>
<feature type="transmembrane region" description="Helical" evidence="8">
    <location>
        <begin position="31"/>
        <end position="50"/>
    </location>
</feature>
<dbReference type="AlphaFoldDB" id="A0A9P5D2V3"/>
<evidence type="ECO:0000256" key="5">
    <source>
        <dbReference type="ARBA" id="ARBA00023002"/>
    </source>
</evidence>
<keyword evidence="8" id="KW-0472">Membrane</keyword>
<dbReference type="PANTHER" id="PTHR46206">
    <property type="entry name" value="CYTOCHROME P450"/>
    <property type="match status" value="1"/>
</dbReference>
<proteinExistence type="inferred from homology"/>
<dbReference type="InterPro" id="IPR036396">
    <property type="entry name" value="Cyt_P450_sf"/>
</dbReference>
<dbReference type="SUPFAM" id="SSF48264">
    <property type="entry name" value="Cytochrome P450"/>
    <property type="match status" value="1"/>
</dbReference>
<dbReference type="Pfam" id="PF00067">
    <property type="entry name" value="p450"/>
    <property type="match status" value="1"/>
</dbReference>
<comment type="similarity">
    <text evidence="2">Belongs to the cytochrome P450 family.</text>
</comment>
<dbReference type="PANTHER" id="PTHR46206:SF1">
    <property type="entry name" value="P450, PUTATIVE (EUROFUNG)-RELATED"/>
    <property type="match status" value="1"/>
</dbReference>
<evidence type="ECO:0000256" key="3">
    <source>
        <dbReference type="ARBA" id="ARBA00022617"/>
    </source>
</evidence>
<name>A0A9P5D2V3_9HYPO</name>
<dbReference type="GO" id="GO:0004497">
    <property type="term" value="F:monooxygenase activity"/>
    <property type="evidence" value="ECO:0007669"/>
    <property type="project" value="UniProtKB-KW"/>
</dbReference>